<dbReference type="AlphaFoldDB" id="A0A023Q0W9"/>
<accession>A0A023Q0W9</accession>
<dbReference type="RefSeq" id="WP_039610694.1">
    <property type="nucleotide sequence ID" value="NZ_JWIC01000007.1"/>
</dbReference>
<sequence length="83" mass="10018">MSIEKHDLLHEFPDHHHTIRHLKMNDNHFAKLFNKYNDLDREVRRIEDGVENTTDDYLDTKKMERVQLKDELYGLIKKTEAAI</sequence>
<dbReference type="OrthoDB" id="1263265at2"/>
<dbReference type="InterPro" id="IPR007420">
    <property type="entry name" value="DUF465"/>
</dbReference>
<proteinExistence type="predicted"/>
<dbReference type="Pfam" id="PF04325">
    <property type="entry name" value="DUF465"/>
    <property type="match status" value="1"/>
</dbReference>
<evidence type="ECO:0000313" key="3">
    <source>
        <dbReference type="Proteomes" id="UP000031327"/>
    </source>
</evidence>
<reference evidence="1" key="1">
    <citation type="journal article" date="2014" name="Science">
        <title>Marine tubeworm metamorphosis induced by arrays of bacterial phage tail-like structures.</title>
        <authorList>
            <person name="Shikuma N.J."/>
            <person name="Pilhofer M."/>
            <person name="Weiss G.L."/>
            <person name="Hadfield M.G."/>
            <person name="Jensen G.J."/>
            <person name="Newman D.K."/>
        </authorList>
    </citation>
    <scope>NUCLEOTIDE SEQUENCE</scope>
    <source>
        <strain evidence="1">HI1</strain>
    </source>
</reference>
<gene>
    <name evidence="2" type="ORF">JF50_17660</name>
</gene>
<evidence type="ECO:0000313" key="2">
    <source>
        <dbReference type="EMBL" id="KID56120.1"/>
    </source>
</evidence>
<dbReference type="InterPro" id="IPR038444">
    <property type="entry name" value="DUF465_sf"/>
</dbReference>
<reference evidence="2 3" key="2">
    <citation type="submission" date="2014-12" db="EMBL/GenBank/DDBJ databases">
        <title>Draft Genome Sequence of Pseudoalteromonas luteoviolacea HI1.</title>
        <authorList>
            <person name="Asahina A.Y."/>
            <person name="Hadfield M.G."/>
        </authorList>
    </citation>
    <scope>NUCLEOTIDE SEQUENCE [LARGE SCALE GENOMIC DNA]</scope>
    <source>
        <strain evidence="2 3">HI1</strain>
    </source>
</reference>
<protein>
    <recommendedName>
        <fullName evidence="4">GTP-binding protein</fullName>
    </recommendedName>
</protein>
<evidence type="ECO:0000313" key="1">
    <source>
        <dbReference type="EMBL" id="AHX39831.1"/>
    </source>
</evidence>
<name>A0A023Q0W9_9GAMM</name>
<dbReference type="EMBL" id="KF724688">
    <property type="protein sequence ID" value="AHX39831.1"/>
    <property type="molecule type" value="Genomic_DNA"/>
</dbReference>
<dbReference type="Proteomes" id="UP000031327">
    <property type="component" value="Unassembled WGS sequence"/>
</dbReference>
<evidence type="ECO:0008006" key="4">
    <source>
        <dbReference type="Google" id="ProtNLM"/>
    </source>
</evidence>
<dbReference type="EMBL" id="JWIC01000007">
    <property type="protein sequence ID" value="KID56120.1"/>
    <property type="molecule type" value="Genomic_DNA"/>
</dbReference>
<organism evidence="1">
    <name type="scientific">Pseudoalteromonas luteoviolacea</name>
    <dbReference type="NCBI Taxonomy" id="43657"/>
    <lineage>
        <taxon>Bacteria</taxon>
        <taxon>Pseudomonadati</taxon>
        <taxon>Pseudomonadota</taxon>
        <taxon>Gammaproteobacteria</taxon>
        <taxon>Alteromonadales</taxon>
        <taxon>Pseudoalteromonadaceae</taxon>
        <taxon>Pseudoalteromonas</taxon>
    </lineage>
</organism>
<dbReference type="Gene3D" id="6.10.280.50">
    <property type="match status" value="1"/>
</dbReference>